<proteinExistence type="inferred from homology"/>
<keyword evidence="7" id="KW-1133">Transmembrane helix</keyword>
<dbReference type="SUPFAM" id="SSF55008">
    <property type="entry name" value="HMA, heavy metal-associated domain"/>
    <property type="match status" value="1"/>
</dbReference>
<keyword evidence="4" id="KW-0636">Prenylation</keyword>
<feature type="compositionally biased region" description="Basic and acidic residues" evidence="6">
    <location>
        <begin position="114"/>
        <end position="141"/>
    </location>
</feature>
<evidence type="ECO:0000256" key="1">
    <source>
        <dbReference type="ARBA" id="ARBA00022481"/>
    </source>
</evidence>
<keyword evidence="7" id="KW-0812">Transmembrane</keyword>
<organism evidence="9">
    <name type="scientific">Salix viminalis</name>
    <name type="common">Common osier</name>
    <name type="synonym">Basket willow</name>
    <dbReference type="NCBI Taxonomy" id="40686"/>
    <lineage>
        <taxon>Eukaryota</taxon>
        <taxon>Viridiplantae</taxon>
        <taxon>Streptophyta</taxon>
        <taxon>Embryophyta</taxon>
        <taxon>Tracheophyta</taxon>
        <taxon>Spermatophyta</taxon>
        <taxon>Magnoliopsida</taxon>
        <taxon>eudicotyledons</taxon>
        <taxon>Gunneridae</taxon>
        <taxon>Pentapetalae</taxon>
        <taxon>rosids</taxon>
        <taxon>fabids</taxon>
        <taxon>Malpighiales</taxon>
        <taxon>Salicaceae</taxon>
        <taxon>Saliceae</taxon>
        <taxon>Salix</taxon>
    </lineage>
</organism>
<evidence type="ECO:0000259" key="8">
    <source>
        <dbReference type="PROSITE" id="PS50846"/>
    </source>
</evidence>
<keyword evidence="2" id="KW-0479">Metal-binding</keyword>
<evidence type="ECO:0000256" key="7">
    <source>
        <dbReference type="SAM" id="Phobius"/>
    </source>
</evidence>
<reference evidence="9" key="1">
    <citation type="submission" date="2019-03" db="EMBL/GenBank/DDBJ databases">
        <authorList>
            <person name="Mank J."/>
            <person name="Almeida P."/>
        </authorList>
    </citation>
    <scope>NUCLEOTIDE SEQUENCE</scope>
    <source>
        <strain evidence="9">78183</strain>
    </source>
</reference>
<protein>
    <recommendedName>
        <fullName evidence="8">HMA domain-containing protein</fullName>
    </recommendedName>
</protein>
<dbReference type="InterPro" id="IPR051863">
    <property type="entry name" value="HIPP"/>
</dbReference>
<gene>
    <name evidence="9" type="ORF">SVIM_LOCUS474280</name>
</gene>
<comment type="similarity">
    <text evidence="5">Belongs to the HIPP family.</text>
</comment>
<sequence>MKKENTVSESEMIGHVVIIGIGNTGVVSLTGPTILRLLTINYCSQKAVLKLDLHDDKAKKKAMMTVSGFSGVESVSIEMKDQKLTVIGDIDPVHIVAKLRKQFHTQIITVGPAKEPEKKKDEPKKEEPKKQGDQKKKDPADHPVANCLSYYPPMPPCYYYYKLIIDSKELRRKSMKKKEEPKKSEEHYEDPVAELVKAYKSYNPHMPPYYYVTRAEEDPNACVIN</sequence>
<keyword evidence="1" id="KW-0488">Methylation</keyword>
<dbReference type="AlphaFoldDB" id="A0A6N2N6S8"/>
<feature type="transmembrane region" description="Helical" evidence="7">
    <location>
        <begin position="12"/>
        <end position="35"/>
    </location>
</feature>
<dbReference type="InterPro" id="IPR006121">
    <property type="entry name" value="HMA_dom"/>
</dbReference>
<dbReference type="PROSITE" id="PS50846">
    <property type="entry name" value="HMA_2"/>
    <property type="match status" value="1"/>
</dbReference>
<evidence type="ECO:0000256" key="2">
    <source>
        <dbReference type="ARBA" id="ARBA00022723"/>
    </source>
</evidence>
<evidence type="ECO:0000313" key="9">
    <source>
        <dbReference type="EMBL" id="VFU62654.1"/>
    </source>
</evidence>
<evidence type="ECO:0000256" key="5">
    <source>
        <dbReference type="ARBA" id="ARBA00024045"/>
    </source>
</evidence>
<dbReference type="InterPro" id="IPR036163">
    <property type="entry name" value="HMA_dom_sf"/>
</dbReference>
<dbReference type="Pfam" id="PF00403">
    <property type="entry name" value="HMA"/>
    <property type="match status" value="1"/>
</dbReference>
<evidence type="ECO:0000256" key="3">
    <source>
        <dbReference type="ARBA" id="ARBA00023288"/>
    </source>
</evidence>
<feature type="region of interest" description="Disordered" evidence="6">
    <location>
        <begin position="110"/>
        <end position="145"/>
    </location>
</feature>
<dbReference type="GO" id="GO:0046872">
    <property type="term" value="F:metal ion binding"/>
    <property type="evidence" value="ECO:0007669"/>
    <property type="project" value="UniProtKB-KW"/>
</dbReference>
<dbReference type="PANTHER" id="PTHR45811:SF50">
    <property type="entry name" value="HEAVY METAL-ASSOCIATED ISOPRENYLATED PLANT PROTEIN 12-RELATED"/>
    <property type="match status" value="1"/>
</dbReference>
<evidence type="ECO:0000256" key="4">
    <source>
        <dbReference type="ARBA" id="ARBA00023289"/>
    </source>
</evidence>
<name>A0A6N2N6S8_SALVM</name>
<feature type="domain" description="HMA" evidence="8">
    <location>
        <begin position="44"/>
        <end position="111"/>
    </location>
</feature>
<evidence type="ECO:0000256" key="6">
    <source>
        <dbReference type="SAM" id="MobiDB-lite"/>
    </source>
</evidence>
<dbReference type="Gene3D" id="3.30.70.100">
    <property type="match status" value="1"/>
</dbReference>
<dbReference type="EMBL" id="CAADRP010002163">
    <property type="protein sequence ID" value="VFU62654.1"/>
    <property type="molecule type" value="Genomic_DNA"/>
</dbReference>
<accession>A0A6N2N6S8</accession>
<dbReference type="PANTHER" id="PTHR45811">
    <property type="entry name" value="COPPER TRANSPORT PROTEIN FAMILY-RELATED"/>
    <property type="match status" value="1"/>
</dbReference>
<keyword evidence="7" id="KW-0472">Membrane</keyword>
<keyword evidence="3" id="KW-0449">Lipoprotein</keyword>